<protein>
    <submittedName>
        <fullName evidence="1">Uncharacterized protein</fullName>
    </submittedName>
</protein>
<sequence>MWVDSIHWCLGLFYVTLLFEFDYVGWMPNSPMALQLPPPTTKGQSTEKTMMQTFPAINTASNGKAAVYLLSKQSTDIVYLGNYRDEHFSEKLPLQNIKECKQELEKLSEFIKVRNEKLMSKQELPYTYLDPENIETSVAL</sequence>
<comment type="caution">
    <text evidence="1">The sequence shown here is derived from an EMBL/GenBank/DDBJ whole genome shotgun (WGS) entry which is preliminary data.</text>
</comment>
<name>A0ACC2GB73_DALPE</name>
<evidence type="ECO:0000313" key="2">
    <source>
        <dbReference type="Proteomes" id="UP001157502"/>
    </source>
</evidence>
<gene>
    <name evidence="1" type="ORF">DPEC_G00183630</name>
</gene>
<proteinExistence type="predicted"/>
<evidence type="ECO:0000313" key="1">
    <source>
        <dbReference type="EMBL" id="KAJ8000755.1"/>
    </source>
</evidence>
<keyword evidence="2" id="KW-1185">Reference proteome</keyword>
<dbReference type="Proteomes" id="UP001157502">
    <property type="component" value="Chromosome 15"/>
</dbReference>
<reference evidence="1" key="1">
    <citation type="submission" date="2021-05" db="EMBL/GenBank/DDBJ databases">
        <authorList>
            <person name="Pan Q."/>
            <person name="Jouanno E."/>
            <person name="Zahm M."/>
            <person name="Klopp C."/>
            <person name="Cabau C."/>
            <person name="Louis A."/>
            <person name="Berthelot C."/>
            <person name="Parey E."/>
            <person name="Roest Crollius H."/>
            <person name="Montfort J."/>
            <person name="Robinson-Rechavi M."/>
            <person name="Bouchez O."/>
            <person name="Lampietro C."/>
            <person name="Lopez Roques C."/>
            <person name="Donnadieu C."/>
            <person name="Postlethwait J."/>
            <person name="Bobe J."/>
            <person name="Dillon D."/>
            <person name="Chandos A."/>
            <person name="von Hippel F."/>
            <person name="Guiguen Y."/>
        </authorList>
    </citation>
    <scope>NUCLEOTIDE SEQUENCE</scope>
    <source>
        <strain evidence="1">YG-Jan2019</strain>
    </source>
</reference>
<accession>A0ACC2GB73</accession>
<dbReference type="EMBL" id="CM055742">
    <property type="protein sequence ID" value="KAJ8000755.1"/>
    <property type="molecule type" value="Genomic_DNA"/>
</dbReference>
<organism evidence="1 2">
    <name type="scientific">Dallia pectoralis</name>
    <name type="common">Alaska blackfish</name>
    <dbReference type="NCBI Taxonomy" id="75939"/>
    <lineage>
        <taxon>Eukaryota</taxon>
        <taxon>Metazoa</taxon>
        <taxon>Chordata</taxon>
        <taxon>Craniata</taxon>
        <taxon>Vertebrata</taxon>
        <taxon>Euteleostomi</taxon>
        <taxon>Actinopterygii</taxon>
        <taxon>Neopterygii</taxon>
        <taxon>Teleostei</taxon>
        <taxon>Protacanthopterygii</taxon>
        <taxon>Esociformes</taxon>
        <taxon>Umbridae</taxon>
        <taxon>Dallia</taxon>
    </lineage>
</organism>